<evidence type="ECO:0000313" key="1">
    <source>
        <dbReference type="EMBL" id="CEK81134.1"/>
    </source>
</evidence>
<name>A0A0B7AKL6_9EUPU</name>
<evidence type="ECO:0000313" key="3">
    <source>
        <dbReference type="EMBL" id="CEK81137.1"/>
    </source>
</evidence>
<protein>
    <submittedName>
        <fullName evidence="3">Uncharacterized protein</fullName>
    </submittedName>
</protein>
<dbReference type="AlphaFoldDB" id="A0A0B7AKL6"/>
<evidence type="ECO:0000313" key="2">
    <source>
        <dbReference type="EMBL" id="CEK81136.1"/>
    </source>
</evidence>
<dbReference type="EMBL" id="HACG01034272">
    <property type="protein sequence ID" value="CEK81137.1"/>
    <property type="molecule type" value="Transcribed_RNA"/>
</dbReference>
<reference evidence="3" key="1">
    <citation type="submission" date="2014-12" db="EMBL/GenBank/DDBJ databases">
        <title>Insight into the proteome of Arion vulgaris.</title>
        <authorList>
            <person name="Aradska J."/>
            <person name="Bulat T."/>
            <person name="Smidak R."/>
            <person name="Sarate P."/>
            <person name="Gangsoo J."/>
            <person name="Sialana F."/>
            <person name="Bilban M."/>
            <person name="Lubec G."/>
        </authorList>
    </citation>
    <scope>NUCLEOTIDE SEQUENCE</scope>
    <source>
        <tissue evidence="3">Skin</tissue>
    </source>
</reference>
<proteinExistence type="predicted"/>
<gene>
    <name evidence="3" type="primary">ORF124514</name>
    <name evidence="1" type="synonym">ORF124505</name>
    <name evidence="2" type="synonym">ORF124513</name>
</gene>
<accession>A0A0B7AKL6</accession>
<dbReference type="EMBL" id="HACG01034269">
    <property type="protein sequence ID" value="CEK81134.1"/>
    <property type="molecule type" value="Transcribed_RNA"/>
</dbReference>
<sequence length="108" mass="12731">MGIASTESVNQQLTLWCRSYQFCGKLRQEMVNVFIQVVTCSLRNVTFITARLKNSSKFFCLFQCHVQVFFEVLLSTSWSFPASNSRNHVFHYCFLQTTRLMRLKQFII</sequence>
<dbReference type="EMBL" id="HACG01034271">
    <property type="protein sequence ID" value="CEK81136.1"/>
    <property type="molecule type" value="Transcribed_RNA"/>
</dbReference>
<organism evidence="3">
    <name type="scientific">Arion vulgaris</name>
    <dbReference type="NCBI Taxonomy" id="1028688"/>
    <lineage>
        <taxon>Eukaryota</taxon>
        <taxon>Metazoa</taxon>
        <taxon>Spiralia</taxon>
        <taxon>Lophotrochozoa</taxon>
        <taxon>Mollusca</taxon>
        <taxon>Gastropoda</taxon>
        <taxon>Heterobranchia</taxon>
        <taxon>Euthyneura</taxon>
        <taxon>Panpulmonata</taxon>
        <taxon>Eupulmonata</taxon>
        <taxon>Stylommatophora</taxon>
        <taxon>Helicina</taxon>
        <taxon>Arionoidea</taxon>
        <taxon>Arionidae</taxon>
        <taxon>Arion</taxon>
    </lineage>
</organism>